<evidence type="ECO:0000313" key="1">
    <source>
        <dbReference type="EMBL" id="CAG8598868.1"/>
    </source>
</evidence>
<dbReference type="EMBL" id="CAJVPP010002407">
    <property type="protein sequence ID" value="CAG8598868.1"/>
    <property type="molecule type" value="Genomic_DNA"/>
</dbReference>
<feature type="non-terminal residue" evidence="1">
    <location>
        <position position="1"/>
    </location>
</feature>
<protein>
    <submittedName>
        <fullName evidence="1">1512_t:CDS:1</fullName>
    </submittedName>
</protein>
<dbReference type="Proteomes" id="UP000789375">
    <property type="component" value="Unassembled WGS sequence"/>
</dbReference>
<proteinExistence type="predicted"/>
<reference evidence="1" key="1">
    <citation type="submission" date="2021-06" db="EMBL/GenBank/DDBJ databases">
        <authorList>
            <person name="Kallberg Y."/>
            <person name="Tangrot J."/>
            <person name="Rosling A."/>
        </authorList>
    </citation>
    <scope>NUCLEOTIDE SEQUENCE</scope>
    <source>
        <strain evidence="1">87-6 pot B 2015</strain>
    </source>
</reference>
<dbReference type="AlphaFoldDB" id="A0A9N9CEG6"/>
<sequence length="198" mass="22696">MLDLVSYLHPLHSCEINISFRILNAQASSQNSHRKKGAENIVQLIANGIKDDAQLNNKTIPCDMISIESLNQNSSTDLLLSLVQLFNKADDAKYDAIRTNQKEILHWYYYEKKFLIQVTIIVQDEKDKIGLCLPEIFHKNLQRKIQKAVKIYKIFEKDFSQSSGQNHITKNPETRERIINAPPALKSTEVNISANVLF</sequence>
<comment type="caution">
    <text evidence="1">The sequence shown here is derived from an EMBL/GenBank/DDBJ whole genome shotgun (WGS) entry which is preliminary data.</text>
</comment>
<accession>A0A9N9CEG6</accession>
<evidence type="ECO:0000313" key="2">
    <source>
        <dbReference type="Proteomes" id="UP000789375"/>
    </source>
</evidence>
<name>A0A9N9CEG6_FUNMO</name>
<keyword evidence="2" id="KW-1185">Reference proteome</keyword>
<gene>
    <name evidence="1" type="ORF">FMOSSE_LOCUS8837</name>
</gene>
<organism evidence="1 2">
    <name type="scientific">Funneliformis mosseae</name>
    <name type="common">Endomycorrhizal fungus</name>
    <name type="synonym">Glomus mosseae</name>
    <dbReference type="NCBI Taxonomy" id="27381"/>
    <lineage>
        <taxon>Eukaryota</taxon>
        <taxon>Fungi</taxon>
        <taxon>Fungi incertae sedis</taxon>
        <taxon>Mucoromycota</taxon>
        <taxon>Glomeromycotina</taxon>
        <taxon>Glomeromycetes</taxon>
        <taxon>Glomerales</taxon>
        <taxon>Glomeraceae</taxon>
        <taxon>Funneliformis</taxon>
    </lineage>
</organism>